<sequence>MSSISSNNSHGMQFARCRCGEKVVLKTVWTESNPGRRFLGCSNYGRHNFWHKVSFTLSITFFLVANLFMSLVLIISSMIRMGFSLASKMYLLNDSHKLFVNMSHLGKVLNSALDQFLGGLAFNHSLASGHLSSRSFRHPNNLAG</sequence>
<keyword evidence="3" id="KW-1185">Reference proteome</keyword>
<protein>
    <recommendedName>
        <fullName evidence="4">Zinc finger GRF-type domain-containing protein</fullName>
    </recommendedName>
</protein>
<name>A0A484LGA5_9ASTE</name>
<evidence type="ECO:0000313" key="2">
    <source>
        <dbReference type="EMBL" id="VFQ75377.1"/>
    </source>
</evidence>
<dbReference type="AlphaFoldDB" id="A0A484LGA5"/>
<keyword evidence="1" id="KW-1133">Transmembrane helix</keyword>
<proteinExistence type="predicted"/>
<accession>A0A484LGA5</accession>
<reference evidence="2 3" key="1">
    <citation type="submission" date="2018-04" db="EMBL/GenBank/DDBJ databases">
        <authorList>
            <person name="Vogel A."/>
        </authorList>
    </citation>
    <scope>NUCLEOTIDE SEQUENCE [LARGE SCALE GENOMIC DNA]</scope>
</reference>
<keyword evidence="1" id="KW-0812">Transmembrane</keyword>
<dbReference type="PANTHER" id="PTHR33248">
    <property type="entry name" value="ZINC ION-BINDING PROTEIN"/>
    <property type="match status" value="1"/>
</dbReference>
<evidence type="ECO:0000313" key="3">
    <source>
        <dbReference type="Proteomes" id="UP000595140"/>
    </source>
</evidence>
<evidence type="ECO:0008006" key="4">
    <source>
        <dbReference type="Google" id="ProtNLM"/>
    </source>
</evidence>
<gene>
    <name evidence="2" type="ORF">CCAM_LOCUS17153</name>
</gene>
<keyword evidence="1" id="KW-0472">Membrane</keyword>
<organism evidence="2 3">
    <name type="scientific">Cuscuta campestris</name>
    <dbReference type="NCBI Taxonomy" id="132261"/>
    <lineage>
        <taxon>Eukaryota</taxon>
        <taxon>Viridiplantae</taxon>
        <taxon>Streptophyta</taxon>
        <taxon>Embryophyta</taxon>
        <taxon>Tracheophyta</taxon>
        <taxon>Spermatophyta</taxon>
        <taxon>Magnoliopsida</taxon>
        <taxon>eudicotyledons</taxon>
        <taxon>Gunneridae</taxon>
        <taxon>Pentapetalae</taxon>
        <taxon>asterids</taxon>
        <taxon>lamiids</taxon>
        <taxon>Solanales</taxon>
        <taxon>Convolvulaceae</taxon>
        <taxon>Cuscuteae</taxon>
        <taxon>Cuscuta</taxon>
        <taxon>Cuscuta subgen. Grammica</taxon>
        <taxon>Cuscuta sect. Cleistogrammica</taxon>
    </lineage>
</organism>
<dbReference type="Proteomes" id="UP000595140">
    <property type="component" value="Unassembled WGS sequence"/>
</dbReference>
<feature type="transmembrane region" description="Helical" evidence="1">
    <location>
        <begin position="55"/>
        <end position="79"/>
    </location>
</feature>
<dbReference type="EMBL" id="OOIL02001451">
    <property type="protein sequence ID" value="VFQ75377.1"/>
    <property type="molecule type" value="Genomic_DNA"/>
</dbReference>
<evidence type="ECO:0000256" key="1">
    <source>
        <dbReference type="SAM" id="Phobius"/>
    </source>
</evidence>